<feature type="domain" description="PIK-related kinase FAT" evidence="1">
    <location>
        <begin position="1"/>
        <end position="112"/>
    </location>
</feature>
<proteinExistence type="predicted"/>
<keyword evidence="3" id="KW-1185">Reference proteome</keyword>
<dbReference type="WBParaSite" id="OFLC_0001214301-mRNA-1">
    <property type="protein sequence ID" value="OFLC_0001214301-mRNA-1"/>
    <property type="gene ID" value="OFLC_0001214301"/>
</dbReference>
<reference evidence="2 3" key="2">
    <citation type="submission" date="2018-11" db="EMBL/GenBank/DDBJ databases">
        <authorList>
            <consortium name="Pathogen Informatics"/>
        </authorList>
    </citation>
    <scope>NUCLEOTIDE SEQUENCE [LARGE SCALE GENOMIC DNA]</scope>
</reference>
<evidence type="ECO:0000259" key="1">
    <source>
        <dbReference type="Pfam" id="PF02259"/>
    </source>
</evidence>
<protein>
    <submittedName>
        <fullName evidence="4">FAT domain-containing protein</fullName>
    </submittedName>
</protein>
<gene>
    <name evidence="2" type="ORF">OFLC_LOCUS12146</name>
</gene>
<evidence type="ECO:0000313" key="4">
    <source>
        <dbReference type="WBParaSite" id="OFLC_0001214301-mRNA-1"/>
    </source>
</evidence>
<evidence type="ECO:0000313" key="2">
    <source>
        <dbReference type="EMBL" id="VDO82290.1"/>
    </source>
</evidence>
<dbReference type="EMBL" id="UZAJ01018484">
    <property type="protein sequence ID" value="VDO82290.1"/>
    <property type="molecule type" value="Genomic_DNA"/>
</dbReference>
<dbReference type="Proteomes" id="UP000267606">
    <property type="component" value="Unassembled WGS sequence"/>
</dbReference>
<dbReference type="Pfam" id="PF02259">
    <property type="entry name" value="FAT"/>
    <property type="match status" value="1"/>
</dbReference>
<dbReference type="InterPro" id="IPR003151">
    <property type="entry name" value="PIK-rel_kinase_FAT"/>
</dbReference>
<name>A0A183HXD1_9BILA</name>
<dbReference type="AlphaFoldDB" id="A0A183HXD1"/>
<evidence type="ECO:0000313" key="3">
    <source>
        <dbReference type="Proteomes" id="UP000267606"/>
    </source>
</evidence>
<dbReference type="STRING" id="387005.A0A183HXD1"/>
<accession>A0A183HXD1</accession>
<reference evidence="4" key="1">
    <citation type="submission" date="2016-06" db="UniProtKB">
        <authorList>
            <consortium name="WormBaseParasite"/>
        </authorList>
    </citation>
    <scope>IDENTIFICATION</scope>
</reference>
<organism evidence="4">
    <name type="scientific">Onchocerca flexuosa</name>
    <dbReference type="NCBI Taxonomy" id="387005"/>
    <lineage>
        <taxon>Eukaryota</taxon>
        <taxon>Metazoa</taxon>
        <taxon>Ecdysozoa</taxon>
        <taxon>Nematoda</taxon>
        <taxon>Chromadorea</taxon>
        <taxon>Rhabditida</taxon>
        <taxon>Spirurina</taxon>
        <taxon>Spiruromorpha</taxon>
        <taxon>Filarioidea</taxon>
        <taxon>Onchocercidae</taxon>
        <taxon>Onchocerca</taxon>
    </lineage>
</organism>
<sequence length="113" mass="12723">MWQLQLWDDLTDLVCKKPKTTTCGATYASVICGLRNQQFDFMDECLAGARMRLTDALTAMTIEDSDTYTQAYKNITQLHVLAEIEDAKSSLKLQNDGILTVEDLAEVLSVWQV</sequence>